<sequence>MIKLSILADENPHEKRKEFYLKDLFSLAKIYYAMKFPQFNYAKKRNISLTVIIKWLFQWSQAPYQEIVDPDAIGRTIYLFKDTEYDRMFQELVKLSIYEFCRGCMLIYAITLRARLFFPEKFKKSNFEILRPPKINFLLKYIKSDFCEFRKRVSKHDLRGDLFERFSPPVLEKYPLIQLDADSYIAPWPHFFTNRLCFGPYHILKEKYGYKFTERFGKRFQAYIAELLGIINNKHNIKWFSEKELKHRGKCPDFVVISRDEMLLIECKGIEEAIPYIDENRLKVDEGKKLGNAVVQCFEFNEAVKKGYVPKISSKIKNSYCLVVTYRRFFFANTPFYRQEVILDTQSNYRGSQCFHQFVKRCQIIDIKNFERLIALHYWSNQSIIDVVSRKIKDKPDDEFDIYLVNKNNKNYIRKGVPQIGDKFRDLAQNLQEEAVSVRPEISKLISP</sequence>
<comment type="caution">
    <text evidence="1">The sequence shown here is derived from an EMBL/GenBank/DDBJ whole genome shotgun (WGS) entry which is preliminary data.</text>
</comment>
<name>A0A9C9EN17_UNCW3</name>
<protein>
    <recommendedName>
        <fullName evidence="3">NERD domain-containing protein</fullName>
    </recommendedName>
</protein>
<accession>A0A9C9EN17</accession>
<dbReference type="Proteomes" id="UP000885826">
    <property type="component" value="Unassembled WGS sequence"/>
</dbReference>
<gene>
    <name evidence="1" type="ORF">ENI34_06020</name>
</gene>
<organism evidence="1 2">
    <name type="scientific">candidate division WOR-3 bacterium</name>
    <dbReference type="NCBI Taxonomy" id="2052148"/>
    <lineage>
        <taxon>Bacteria</taxon>
        <taxon>Bacteria division WOR-3</taxon>
    </lineage>
</organism>
<evidence type="ECO:0000313" key="2">
    <source>
        <dbReference type="Proteomes" id="UP000885826"/>
    </source>
</evidence>
<dbReference type="EMBL" id="DRIG01000064">
    <property type="protein sequence ID" value="HEC78682.1"/>
    <property type="molecule type" value="Genomic_DNA"/>
</dbReference>
<evidence type="ECO:0008006" key="3">
    <source>
        <dbReference type="Google" id="ProtNLM"/>
    </source>
</evidence>
<proteinExistence type="predicted"/>
<dbReference type="AlphaFoldDB" id="A0A9C9EN17"/>
<reference evidence="1" key="1">
    <citation type="journal article" date="2020" name="mSystems">
        <title>Genome- and Community-Level Interaction Insights into Carbon Utilization and Element Cycling Functions of Hydrothermarchaeota in Hydrothermal Sediment.</title>
        <authorList>
            <person name="Zhou Z."/>
            <person name="Liu Y."/>
            <person name="Xu W."/>
            <person name="Pan J."/>
            <person name="Luo Z.H."/>
            <person name="Li M."/>
        </authorList>
    </citation>
    <scope>NUCLEOTIDE SEQUENCE</scope>
    <source>
        <strain evidence="1">HyVt-388</strain>
    </source>
</reference>
<evidence type="ECO:0000313" key="1">
    <source>
        <dbReference type="EMBL" id="HEC78682.1"/>
    </source>
</evidence>